<feature type="region of interest" description="Disordered" evidence="1">
    <location>
        <begin position="1"/>
        <end position="44"/>
    </location>
</feature>
<feature type="compositionally biased region" description="Basic and acidic residues" evidence="1">
    <location>
        <begin position="34"/>
        <end position="44"/>
    </location>
</feature>
<dbReference type="AlphaFoldDB" id="A0A0J9VFC1"/>
<name>A0A0J9VFC1_FUSO4</name>
<dbReference type="GeneID" id="28960947"/>
<reference evidence="2" key="2">
    <citation type="journal article" date="2010" name="Nature">
        <title>Comparative genomics reveals mobile pathogenicity chromosomes in Fusarium.</title>
        <authorList>
            <person name="Ma L.J."/>
            <person name="van der Does H.C."/>
            <person name="Borkovich K.A."/>
            <person name="Coleman J.J."/>
            <person name="Daboussi M.J."/>
            <person name="Di Pietro A."/>
            <person name="Dufresne M."/>
            <person name="Freitag M."/>
            <person name="Grabherr M."/>
            <person name="Henrissat B."/>
            <person name="Houterman P.M."/>
            <person name="Kang S."/>
            <person name="Shim W.B."/>
            <person name="Woloshuk C."/>
            <person name="Xie X."/>
            <person name="Xu J.R."/>
            <person name="Antoniw J."/>
            <person name="Baker S.E."/>
            <person name="Bluhm B.H."/>
            <person name="Breakspear A."/>
            <person name="Brown D.W."/>
            <person name="Butchko R.A."/>
            <person name="Chapman S."/>
            <person name="Coulson R."/>
            <person name="Coutinho P.M."/>
            <person name="Danchin E.G."/>
            <person name="Diener A."/>
            <person name="Gale L.R."/>
            <person name="Gardiner D.M."/>
            <person name="Goff S."/>
            <person name="Hammond-Kosack K.E."/>
            <person name="Hilburn K."/>
            <person name="Hua-Van A."/>
            <person name="Jonkers W."/>
            <person name="Kazan K."/>
            <person name="Kodira C.D."/>
            <person name="Koehrsen M."/>
            <person name="Kumar L."/>
            <person name="Lee Y.H."/>
            <person name="Li L."/>
            <person name="Manners J.M."/>
            <person name="Miranda-Saavedra D."/>
            <person name="Mukherjee M."/>
            <person name="Park G."/>
            <person name="Park J."/>
            <person name="Park S.Y."/>
            <person name="Proctor R.H."/>
            <person name="Regev A."/>
            <person name="Ruiz-Roldan M.C."/>
            <person name="Sain D."/>
            <person name="Sakthikumar S."/>
            <person name="Sykes S."/>
            <person name="Schwartz D.C."/>
            <person name="Turgeon B.G."/>
            <person name="Wapinski I."/>
            <person name="Yoder O."/>
            <person name="Young S."/>
            <person name="Zeng Q."/>
            <person name="Zhou S."/>
            <person name="Galagan J."/>
            <person name="Cuomo C.A."/>
            <person name="Kistler H.C."/>
            <person name="Rep M."/>
        </authorList>
    </citation>
    <scope>NUCLEOTIDE SEQUENCE [LARGE SCALE GENOMIC DNA]</scope>
    <source>
        <strain evidence="2">4287</strain>
    </source>
</reference>
<protein>
    <submittedName>
        <fullName evidence="2">Uncharacterized protein</fullName>
    </submittedName>
</protein>
<sequence>MAPWRYIEGLSGSGDPDGRPNTKMSRDLVYIDSTSDHTSESEGV</sequence>
<dbReference type="Proteomes" id="UP000009097">
    <property type="component" value="Unassembled WGS sequence"/>
</dbReference>
<proteinExistence type="predicted"/>
<feature type="compositionally biased region" description="Basic and acidic residues" evidence="1">
    <location>
        <begin position="16"/>
        <end position="26"/>
    </location>
</feature>
<accession>A0A0J9VFC1</accession>
<dbReference type="RefSeq" id="XP_018247690.1">
    <property type="nucleotide sequence ID" value="XM_018400503.1"/>
</dbReference>
<evidence type="ECO:0000256" key="1">
    <source>
        <dbReference type="SAM" id="MobiDB-lite"/>
    </source>
</evidence>
<evidence type="ECO:0000313" key="2">
    <source>
        <dbReference type="EMBL" id="KNB09645.1"/>
    </source>
</evidence>
<reference evidence="2" key="1">
    <citation type="submission" date="2007-04" db="EMBL/GenBank/DDBJ databases">
        <authorList>
            <consortium name="The Broad Institute Genome Sequencing Platform"/>
            <person name="Birren B."/>
            <person name="Lander E."/>
            <person name="Galagan J."/>
            <person name="Nusbaum C."/>
            <person name="Devon K."/>
            <person name="Ma L.-J."/>
            <person name="Jaffe D."/>
            <person name="Butler J."/>
            <person name="Alvarez P."/>
            <person name="Gnerre S."/>
            <person name="Grabherr M."/>
            <person name="Kleber M."/>
            <person name="Mauceli E."/>
            <person name="Brockman W."/>
            <person name="MacCallum I.A."/>
            <person name="Young S."/>
            <person name="LaButti K."/>
            <person name="DeCaprio D."/>
            <person name="Crawford M."/>
            <person name="Koehrsen M."/>
            <person name="Engels R."/>
            <person name="Montgomery P."/>
            <person name="Pearson M."/>
            <person name="Howarth C."/>
            <person name="Larson L."/>
            <person name="White J."/>
            <person name="O'Leary S."/>
            <person name="Kodira C."/>
            <person name="Zeng Q."/>
            <person name="Yandava C."/>
            <person name="Alvarado L."/>
            <person name="Kistler C."/>
            <person name="Shim W.-B."/>
            <person name="Kang S."/>
            <person name="Woloshuk C."/>
        </authorList>
    </citation>
    <scope>NUCLEOTIDE SEQUENCE</scope>
    <source>
        <strain evidence="2">4287</strain>
    </source>
</reference>
<gene>
    <name evidence="2" type="ORF">FOXG_20241</name>
</gene>
<organism evidence="2 3">
    <name type="scientific">Fusarium oxysporum f. sp. lycopersici (strain 4287 / CBS 123668 / FGSC 9935 / NRRL 34936)</name>
    <name type="common">Fusarium vascular wilt of tomato</name>
    <dbReference type="NCBI Taxonomy" id="426428"/>
    <lineage>
        <taxon>Eukaryota</taxon>
        <taxon>Fungi</taxon>
        <taxon>Dikarya</taxon>
        <taxon>Ascomycota</taxon>
        <taxon>Pezizomycotina</taxon>
        <taxon>Sordariomycetes</taxon>
        <taxon>Hypocreomycetidae</taxon>
        <taxon>Hypocreales</taxon>
        <taxon>Nectriaceae</taxon>
        <taxon>Fusarium</taxon>
        <taxon>Fusarium oxysporum species complex</taxon>
    </lineage>
</organism>
<evidence type="ECO:0000313" key="3">
    <source>
        <dbReference type="Proteomes" id="UP000009097"/>
    </source>
</evidence>
<dbReference type="EMBL" id="DS231707">
    <property type="protein sequence ID" value="KNB09645.1"/>
    <property type="molecule type" value="Genomic_DNA"/>
</dbReference>
<dbReference type="VEuPathDB" id="FungiDB:FOXG_20241"/>
<dbReference type="KEGG" id="fox:FOXG_20241"/>